<dbReference type="RefSeq" id="WP_127746773.1">
    <property type="nucleotide sequence ID" value="NZ_SACN01000006.1"/>
</dbReference>
<organism evidence="2 3">
    <name type="scientific">Sphingomonas crocodyli</name>
    <dbReference type="NCBI Taxonomy" id="1979270"/>
    <lineage>
        <taxon>Bacteria</taxon>
        <taxon>Pseudomonadati</taxon>
        <taxon>Pseudomonadota</taxon>
        <taxon>Alphaproteobacteria</taxon>
        <taxon>Sphingomonadales</taxon>
        <taxon>Sphingomonadaceae</taxon>
        <taxon>Sphingomonas</taxon>
    </lineage>
</organism>
<protein>
    <submittedName>
        <fullName evidence="2">Uncharacterized protein</fullName>
    </submittedName>
</protein>
<keyword evidence="1" id="KW-0812">Transmembrane</keyword>
<gene>
    <name evidence="2" type="ORF">EOD43_23000</name>
</gene>
<comment type="caution">
    <text evidence="2">The sequence shown here is derived from an EMBL/GenBank/DDBJ whole genome shotgun (WGS) entry which is preliminary data.</text>
</comment>
<dbReference type="Proteomes" id="UP000282971">
    <property type="component" value="Unassembled WGS sequence"/>
</dbReference>
<evidence type="ECO:0000313" key="2">
    <source>
        <dbReference type="EMBL" id="RVT89183.1"/>
    </source>
</evidence>
<evidence type="ECO:0000313" key="3">
    <source>
        <dbReference type="Proteomes" id="UP000282971"/>
    </source>
</evidence>
<accession>A0A437LV65</accession>
<evidence type="ECO:0000256" key="1">
    <source>
        <dbReference type="SAM" id="Phobius"/>
    </source>
</evidence>
<dbReference type="OrthoDB" id="7427399at2"/>
<keyword evidence="1" id="KW-1133">Transmembrane helix</keyword>
<keyword evidence="3" id="KW-1185">Reference proteome</keyword>
<proteinExistence type="predicted"/>
<sequence length="335" mass="35398">MIARRMGPIRFLWIVIGGWCAMRAAFGLVVTLPAMMKVEALARKTPAVREIMAAVAPASIAATGVIKDDQPRRKRPEARPVRVAATSLPADFAQSVLIEAQPSEAPPVPSLPLPPLPAATPGSTRWHGSAWLFARDGGGVDLARFGQLGGSQAGARLAWRVDGSGRIPVSIATRAYAPLSTRSGAEGAIGIEIEPIRRAALRLSVERRFGVTRGGRDAWSAYAAGGLYREFGRDIVADAYAQAGIVGARRRDLFADGAVRAGRRLRLGRTHRLIVGAGAWGAAQPGAKRLDVGPRVAIVVPVDRTTVTLASEYRIRVAGDARPGSGLALTLATDF</sequence>
<dbReference type="AlphaFoldDB" id="A0A437LV65"/>
<feature type="transmembrane region" description="Helical" evidence="1">
    <location>
        <begin position="12"/>
        <end position="35"/>
    </location>
</feature>
<reference evidence="2 3" key="1">
    <citation type="submission" date="2019-01" db="EMBL/GenBank/DDBJ databases">
        <authorList>
            <person name="Chen W.-M."/>
        </authorList>
    </citation>
    <scope>NUCLEOTIDE SEQUENCE [LARGE SCALE GENOMIC DNA]</scope>
    <source>
        <strain evidence="2 3">CCP-7</strain>
    </source>
</reference>
<dbReference type="EMBL" id="SACN01000006">
    <property type="protein sequence ID" value="RVT89183.1"/>
    <property type="molecule type" value="Genomic_DNA"/>
</dbReference>
<name>A0A437LV65_9SPHN</name>
<keyword evidence="1" id="KW-0472">Membrane</keyword>